<feature type="compositionally biased region" description="Basic and acidic residues" evidence="1">
    <location>
        <begin position="151"/>
        <end position="171"/>
    </location>
</feature>
<feature type="compositionally biased region" description="Basic and acidic residues" evidence="1">
    <location>
        <begin position="295"/>
        <end position="308"/>
    </location>
</feature>
<sequence length="308" mass="35193">MANLEPQKSSRWPSPAIHVNVEFGLSFSQNHPPHIRSMKYTSNTMNERIQRHRREEFMGNGQESLLSDGNRGQQEIDQPQFRQNQQHFHRHQQVEHDRQSSRTLTVSSRGSRERGSSAPPFLPPLSPVSSMSTGTYRNSTTWNELSFRNSNRVESRDRPLPPEPSRFRLGEDELPWSTPAWYRSPDVESFNSPIGSVDIGLPLSPRRAEDPRRIRELEDLHQAMMTVDSLGNDEWDAWTWGEGVGDIPRGPRSLGWAVSRTDEVPDLVAAERQAASPPVPPPPPPYVVSQWERSTYGRRDTRPRSAYA</sequence>
<evidence type="ECO:0000313" key="2">
    <source>
        <dbReference type="EMBL" id="CAG8961335.1"/>
    </source>
</evidence>
<feature type="compositionally biased region" description="Polar residues" evidence="1">
    <location>
        <begin position="62"/>
        <end position="77"/>
    </location>
</feature>
<keyword evidence="3" id="KW-1185">Reference proteome</keyword>
<comment type="caution">
    <text evidence="2">The sequence shown here is derived from an EMBL/GenBank/DDBJ whole genome shotgun (WGS) entry which is preliminary data.</text>
</comment>
<evidence type="ECO:0000256" key="1">
    <source>
        <dbReference type="SAM" id="MobiDB-lite"/>
    </source>
</evidence>
<protein>
    <submittedName>
        <fullName evidence="2">Uncharacterized protein</fullName>
    </submittedName>
</protein>
<dbReference type="EMBL" id="CAJVRL010000106">
    <property type="protein sequence ID" value="CAG8961335.1"/>
    <property type="molecule type" value="Genomic_DNA"/>
</dbReference>
<dbReference type="AlphaFoldDB" id="A0A9N9LBS6"/>
<feature type="compositionally biased region" description="Pro residues" evidence="1">
    <location>
        <begin position="277"/>
        <end position="286"/>
    </location>
</feature>
<proteinExistence type="predicted"/>
<accession>A0A9N9LBS6</accession>
<reference evidence="2" key="1">
    <citation type="submission" date="2021-07" db="EMBL/GenBank/DDBJ databases">
        <authorList>
            <person name="Durling M."/>
        </authorList>
    </citation>
    <scope>NUCLEOTIDE SEQUENCE</scope>
</reference>
<organism evidence="2 3">
    <name type="scientific">Hymenoscyphus fraxineus</name>
    <dbReference type="NCBI Taxonomy" id="746836"/>
    <lineage>
        <taxon>Eukaryota</taxon>
        <taxon>Fungi</taxon>
        <taxon>Dikarya</taxon>
        <taxon>Ascomycota</taxon>
        <taxon>Pezizomycotina</taxon>
        <taxon>Leotiomycetes</taxon>
        <taxon>Helotiales</taxon>
        <taxon>Helotiaceae</taxon>
        <taxon>Hymenoscyphus</taxon>
    </lineage>
</organism>
<dbReference type="OrthoDB" id="5207413at2759"/>
<name>A0A9N9LBS6_9HELO</name>
<dbReference type="Proteomes" id="UP000696280">
    <property type="component" value="Unassembled WGS sequence"/>
</dbReference>
<evidence type="ECO:0000313" key="3">
    <source>
        <dbReference type="Proteomes" id="UP000696280"/>
    </source>
</evidence>
<feature type="region of interest" description="Disordered" evidence="1">
    <location>
        <begin position="62"/>
        <end position="138"/>
    </location>
</feature>
<gene>
    <name evidence="2" type="ORF">HYFRA_00013796</name>
</gene>
<feature type="region of interest" description="Disordered" evidence="1">
    <location>
        <begin position="150"/>
        <end position="171"/>
    </location>
</feature>
<feature type="region of interest" description="Disordered" evidence="1">
    <location>
        <begin position="265"/>
        <end position="308"/>
    </location>
</feature>